<evidence type="ECO:0000256" key="10">
    <source>
        <dbReference type="ARBA" id="ARBA00023128"/>
    </source>
</evidence>
<dbReference type="GO" id="GO:0009060">
    <property type="term" value="P:aerobic respiration"/>
    <property type="evidence" value="ECO:0007669"/>
    <property type="project" value="TreeGrafter"/>
</dbReference>
<evidence type="ECO:0000256" key="2">
    <source>
        <dbReference type="ARBA" id="ARBA00004448"/>
    </source>
</evidence>
<comment type="function">
    <text evidence="1">Core subunit of the mitochondrial membrane respiratory chain NADH dehydrogenase (Complex I) that is believed to belong to the minimal assembly required for catalysis. Complex I functions in the transfer of electrons from NADH to the respiratory chain. The immediate electron acceptor for the enzyme is believed to be ubiquinone.</text>
</comment>
<dbReference type="GO" id="GO:0008137">
    <property type="term" value="F:NADH dehydrogenase (ubiquinone) activity"/>
    <property type="evidence" value="ECO:0007669"/>
    <property type="project" value="UniProtKB-EC"/>
</dbReference>
<dbReference type="PROSITE" id="PS00667">
    <property type="entry name" value="COMPLEX1_ND1_1"/>
    <property type="match status" value="1"/>
</dbReference>
<comment type="subcellular location">
    <subcellularLocation>
        <location evidence="2 12">Mitochondrion inner membrane</location>
        <topology evidence="2 12">Multi-pass membrane protein</topology>
    </subcellularLocation>
</comment>
<geneLocation type="mitochondrion" evidence="15"/>
<feature type="transmembrane region" description="Helical" evidence="14">
    <location>
        <begin position="175"/>
        <end position="197"/>
    </location>
</feature>
<feature type="transmembrane region" description="Helical" evidence="14">
    <location>
        <begin position="72"/>
        <end position="93"/>
    </location>
</feature>
<evidence type="ECO:0000256" key="6">
    <source>
        <dbReference type="ARBA" id="ARBA00022692"/>
    </source>
</evidence>
<evidence type="ECO:0000256" key="9">
    <source>
        <dbReference type="ARBA" id="ARBA00023075"/>
    </source>
</evidence>
<evidence type="ECO:0000256" key="14">
    <source>
        <dbReference type="SAM" id="Phobius"/>
    </source>
</evidence>
<sequence>MYMIMSIIMNFMVIMLILLSVAFLTMMERKILSYIQIRKGPNKVGMIGLLQPFSDAIKLLSKEIIVLKMYNYYYYLMSPIFMLLLIMMMWLIYPFISNMHSMMLGIMYLIFCLSLSSYGLMLSGWSSNSMYSMLGSIRSLAQAISYEVNLSLIMIIMIIMIENMSMKFFYLIQKYMWMMFFMWPMMIMMFMCLLAELNRTPFDFSEGESELVSGFNIEYMSSMFVLIFLSEYSSILFVSYLLTLMFTGLNYIKMYFYLFYMMMNLLIIWLRGTMPRFRYDLLMKFCWMIMLPFCLNYMFMMILFKLIIYK</sequence>
<evidence type="ECO:0000256" key="1">
    <source>
        <dbReference type="ARBA" id="ARBA00003257"/>
    </source>
</evidence>
<dbReference type="GO" id="GO:0005743">
    <property type="term" value="C:mitochondrial inner membrane"/>
    <property type="evidence" value="ECO:0007669"/>
    <property type="project" value="UniProtKB-SubCell"/>
</dbReference>
<feature type="transmembrane region" description="Helical" evidence="14">
    <location>
        <begin position="282"/>
        <end position="308"/>
    </location>
</feature>
<keyword evidence="11 14" id="KW-0472">Membrane</keyword>
<name>A0A0A0RX08_9HYME</name>
<evidence type="ECO:0000313" key="15">
    <source>
        <dbReference type="EMBL" id="AIW06397.1"/>
    </source>
</evidence>
<dbReference type="PROSITE" id="PS00668">
    <property type="entry name" value="COMPLEX1_ND1_2"/>
    <property type="match status" value="1"/>
</dbReference>
<comment type="similarity">
    <text evidence="3 12">Belongs to the complex I subunit 1 family.</text>
</comment>
<proteinExistence type="inferred from homology"/>
<keyword evidence="12" id="KW-0520">NAD</keyword>
<comment type="catalytic activity">
    <reaction evidence="13">
        <text>a ubiquinone + NADH + 5 H(+)(in) = a ubiquinol + NAD(+) + 4 H(+)(out)</text>
        <dbReference type="Rhea" id="RHEA:29091"/>
        <dbReference type="Rhea" id="RHEA-COMP:9565"/>
        <dbReference type="Rhea" id="RHEA-COMP:9566"/>
        <dbReference type="ChEBI" id="CHEBI:15378"/>
        <dbReference type="ChEBI" id="CHEBI:16389"/>
        <dbReference type="ChEBI" id="CHEBI:17976"/>
        <dbReference type="ChEBI" id="CHEBI:57540"/>
        <dbReference type="ChEBI" id="CHEBI:57945"/>
        <dbReference type="EC" id="7.1.1.2"/>
    </reaction>
</comment>
<keyword evidence="6 12" id="KW-0812">Transmembrane</keyword>
<dbReference type="PANTHER" id="PTHR11432">
    <property type="entry name" value="NADH DEHYDROGENASE SUBUNIT 1"/>
    <property type="match status" value="1"/>
</dbReference>
<organism evidence="15">
    <name type="scientific">Ichneumonidae sp. MT-2014</name>
    <dbReference type="NCBI Taxonomy" id="1560014"/>
    <lineage>
        <taxon>Eukaryota</taxon>
        <taxon>Metazoa</taxon>
        <taxon>Ecdysozoa</taxon>
        <taxon>Arthropoda</taxon>
        <taxon>Hexapoda</taxon>
        <taxon>Insecta</taxon>
        <taxon>Pterygota</taxon>
        <taxon>Neoptera</taxon>
        <taxon>Endopterygota</taxon>
        <taxon>Hymenoptera</taxon>
        <taxon>Apocrita</taxon>
        <taxon>Ichneumonoidea</taxon>
        <taxon>Ichneumonidae</taxon>
    </lineage>
</organism>
<evidence type="ECO:0000256" key="12">
    <source>
        <dbReference type="RuleBase" id="RU000471"/>
    </source>
</evidence>
<feature type="transmembrane region" description="Helical" evidence="14">
    <location>
        <begin position="143"/>
        <end position="163"/>
    </location>
</feature>
<evidence type="ECO:0000256" key="4">
    <source>
        <dbReference type="ARBA" id="ARBA00021009"/>
    </source>
</evidence>
<protein>
    <recommendedName>
        <fullName evidence="4 13">NADH-ubiquinone oxidoreductase chain 1</fullName>
        <ecNumber evidence="13">7.1.1.2</ecNumber>
    </recommendedName>
</protein>
<evidence type="ECO:0000256" key="13">
    <source>
        <dbReference type="RuleBase" id="RU000473"/>
    </source>
</evidence>
<reference evidence="15" key="1">
    <citation type="journal article" date="2014" name="Nucleic Acids Res.">
        <title>Multiplex sequencing of pooled mitochondrial genomes-a crucial step toward biodiversity analysis using mito-metagenomics.</title>
        <authorList>
            <person name="Tang M."/>
            <person name="Tan M."/>
            <person name="Meng G."/>
            <person name="Yang S."/>
            <person name="Su X."/>
            <person name="Liu S."/>
            <person name="Song W."/>
            <person name="Li Y."/>
            <person name="Wu Q."/>
            <person name="Zhang A."/>
            <person name="Zhou X."/>
        </authorList>
    </citation>
    <scope>NUCLEOTIDE SEQUENCE</scope>
    <source>
        <strain evidence="15">CL118</strain>
    </source>
</reference>
<feature type="transmembrane region" description="Helical" evidence="14">
    <location>
        <begin position="254"/>
        <end position="270"/>
    </location>
</feature>
<evidence type="ECO:0000256" key="8">
    <source>
        <dbReference type="ARBA" id="ARBA00022989"/>
    </source>
</evidence>
<accession>A0A0A0RX08</accession>
<keyword evidence="8 14" id="KW-1133">Transmembrane helix</keyword>
<dbReference type="GO" id="GO:0003954">
    <property type="term" value="F:NADH dehydrogenase activity"/>
    <property type="evidence" value="ECO:0007669"/>
    <property type="project" value="TreeGrafter"/>
</dbReference>
<evidence type="ECO:0000256" key="7">
    <source>
        <dbReference type="ARBA" id="ARBA00022792"/>
    </source>
</evidence>
<keyword evidence="5" id="KW-0813">Transport</keyword>
<dbReference type="EMBL" id="KM244711">
    <property type="protein sequence ID" value="AIW06397.1"/>
    <property type="molecule type" value="Genomic_DNA"/>
</dbReference>
<keyword evidence="7" id="KW-0999">Mitochondrion inner membrane</keyword>
<keyword evidence="10 13" id="KW-0496">Mitochondrion</keyword>
<dbReference type="EC" id="7.1.1.2" evidence="13"/>
<feature type="transmembrane region" description="Helical" evidence="14">
    <location>
        <begin position="217"/>
        <end position="242"/>
    </location>
</feature>
<dbReference type="AlphaFoldDB" id="A0A0A0RX08"/>
<evidence type="ECO:0000256" key="5">
    <source>
        <dbReference type="ARBA" id="ARBA00022448"/>
    </source>
</evidence>
<dbReference type="PANTHER" id="PTHR11432:SF3">
    <property type="entry name" value="NADH-UBIQUINONE OXIDOREDUCTASE CHAIN 1"/>
    <property type="match status" value="1"/>
</dbReference>
<dbReference type="InterPro" id="IPR001694">
    <property type="entry name" value="NADH_UbQ_OxRdtase_su1/FPO"/>
</dbReference>
<dbReference type="HAMAP" id="MF_01350">
    <property type="entry name" value="NDH1_NuoH"/>
    <property type="match status" value="1"/>
</dbReference>
<dbReference type="InterPro" id="IPR018086">
    <property type="entry name" value="NADH_UbQ_OxRdtase_su1_CS"/>
</dbReference>
<gene>
    <name evidence="15" type="primary">ND1</name>
</gene>
<keyword evidence="9 13" id="KW-0830">Ubiquinone</keyword>
<evidence type="ECO:0000256" key="3">
    <source>
        <dbReference type="ARBA" id="ARBA00010535"/>
    </source>
</evidence>
<feature type="transmembrane region" description="Helical" evidence="14">
    <location>
        <begin position="105"/>
        <end position="123"/>
    </location>
</feature>
<dbReference type="Pfam" id="PF00146">
    <property type="entry name" value="NADHdh"/>
    <property type="match status" value="1"/>
</dbReference>
<evidence type="ECO:0000256" key="11">
    <source>
        <dbReference type="ARBA" id="ARBA00023136"/>
    </source>
</evidence>